<evidence type="ECO:0000256" key="1">
    <source>
        <dbReference type="ARBA" id="ARBA00004141"/>
    </source>
</evidence>
<protein>
    <submittedName>
        <fullName evidence="7">FUSC family protein</fullName>
    </submittedName>
</protein>
<dbReference type="Proteomes" id="UP000284416">
    <property type="component" value="Unassembled WGS sequence"/>
</dbReference>
<dbReference type="EMBL" id="QWEG01000004">
    <property type="protein sequence ID" value="RHW41683.1"/>
    <property type="molecule type" value="Genomic_DNA"/>
</dbReference>
<comment type="subcellular location">
    <subcellularLocation>
        <location evidence="1">Membrane</location>
        <topology evidence="1">Multi-pass membrane protein</topology>
    </subcellularLocation>
</comment>
<feature type="transmembrane region" description="Helical" evidence="5">
    <location>
        <begin position="471"/>
        <end position="489"/>
    </location>
</feature>
<feature type="transmembrane region" description="Helical" evidence="5">
    <location>
        <begin position="83"/>
        <end position="101"/>
    </location>
</feature>
<comment type="caution">
    <text evidence="7">The sequence shown here is derived from an EMBL/GenBank/DDBJ whole genome shotgun (WGS) entry which is preliminary data.</text>
</comment>
<keyword evidence="4 5" id="KW-0472">Membrane</keyword>
<proteinExistence type="predicted"/>
<keyword evidence="8" id="KW-1185">Reference proteome</keyword>
<dbReference type="Pfam" id="PF13515">
    <property type="entry name" value="FUSC_2"/>
    <property type="match status" value="1"/>
</dbReference>
<feature type="transmembrane region" description="Helical" evidence="5">
    <location>
        <begin position="47"/>
        <end position="71"/>
    </location>
</feature>
<feature type="transmembrane region" description="Helical" evidence="5">
    <location>
        <begin position="402"/>
        <end position="427"/>
    </location>
</feature>
<evidence type="ECO:0000256" key="5">
    <source>
        <dbReference type="SAM" id="Phobius"/>
    </source>
</evidence>
<feature type="transmembrane region" description="Helical" evidence="5">
    <location>
        <begin position="155"/>
        <end position="177"/>
    </location>
</feature>
<dbReference type="InterPro" id="IPR049453">
    <property type="entry name" value="Memb_transporter_dom"/>
</dbReference>
<feature type="transmembrane region" description="Helical" evidence="5">
    <location>
        <begin position="343"/>
        <end position="365"/>
    </location>
</feature>
<feature type="transmembrane region" description="Helical" evidence="5">
    <location>
        <begin position="371"/>
        <end position="390"/>
    </location>
</feature>
<sequence>MDNANKTSNKSNIYTVFQTFKSAFMFKRNPFPWRKALCAGLASSLPILIGILMGNMGYGLAAGIGGFAYLYVFNQPYAQRAKMIFLVALGLAFSMALGILLSPYPVGMAIGLGVLGALGIFLFGALKIPGPSAVFFVLCFAIATGLPATPDEARIRAGLVLLGGLLSWLISMAGWFFHPHGPETAAMKKAYSQLANFAVSAAVGKSEEQYKTVTALKEAEAILLSGYSFWTHSEQYKRLYLLNDHANRLFLEILDLTRNGKALPLEISQSLLALAGAIGSRKKNEAKILQPEMSNGRIANLFMKIYDADAIMNEPIEKIEQSVKIVKPSVKSQLLGAFDKNSIVFLSALRYGIVLIVASLISYALPVERPYWIPLSCAAVMLGSTIVATFHRAIQRTFGTMIGLIIASVILLNIQNAFLVVPTIFVLTFLTELFIVRNYALAVVFITPSALLIAEYSTSIHNFTLFASARAENIVIGSLIGLSGVLLFGRKAASSKLNHFLAKTIRSQGQYVVGLFSEDNKKMSFHESGERRKMHVNLVNLITIYTSALGERAVGKSKLESLWPAIFSIELLGYYLDSALKYEERPILSDQELAQLLYVFETMARAVEQNLPPVPRQIPELQKFSTIRNEIIRLQKALTIGVEFA</sequence>
<keyword evidence="2 5" id="KW-0812">Transmembrane</keyword>
<keyword evidence="3 5" id="KW-1133">Transmembrane helix</keyword>
<organism evidence="7 8">
    <name type="scientific">Neobacillus notoginsengisoli</name>
    <dbReference type="NCBI Taxonomy" id="1578198"/>
    <lineage>
        <taxon>Bacteria</taxon>
        <taxon>Bacillati</taxon>
        <taxon>Bacillota</taxon>
        <taxon>Bacilli</taxon>
        <taxon>Bacillales</taxon>
        <taxon>Bacillaceae</taxon>
        <taxon>Neobacillus</taxon>
    </lineage>
</organism>
<evidence type="ECO:0000256" key="4">
    <source>
        <dbReference type="ARBA" id="ARBA00023136"/>
    </source>
</evidence>
<dbReference type="GO" id="GO:0016020">
    <property type="term" value="C:membrane"/>
    <property type="evidence" value="ECO:0007669"/>
    <property type="project" value="UniProtKB-SubCell"/>
</dbReference>
<evidence type="ECO:0000259" key="6">
    <source>
        <dbReference type="Pfam" id="PF13515"/>
    </source>
</evidence>
<feature type="domain" description="Integral membrane bound transporter" evidence="6">
    <location>
        <begin position="357"/>
        <end position="482"/>
    </location>
</feature>
<evidence type="ECO:0000313" key="7">
    <source>
        <dbReference type="EMBL" id="RHW41683.1"/>
    </source>
</evidence>
<dbReference type="OrthoDB" id="581879at2"/>
<feature type="transmembrane region" description="Helical" evidence="5">
    <location>
        <begin position="439"/>
        <end position="459"/>
    </location>
</feature>
<evidence type="ECO:0000313" key="8">
    <source>
        <dbReference type="Proteomes" id="UP000284416"/>
    </source>
</evidence>
<dbReference type="AlphaFoldDB" id="A0A417YW87"/>
<reference evidence="7 8" key="1">
    <citation type="journal article" date="2017" name="Int. J. Syst. Evol. Microbiol.">
        <title>Bacillus notoginsengisoli sp. nov., a novel bacterium isolated from the rhizosphere of Panax notoginseng.</title>
        <authorList>
            <person name="Zhang M.Y."/>
            <person name="Cheng J."/>
            <person name="Cai Y."/>
            <person name="Zhang T.Y."/>
            <person name="Wu Y.Y."/>
            <person name="Manikprabhu D."/>
            <person name="Li W.J."/>
            <person name="Zhang Y.X."/>
        </authorList>
    </citation>
    <scope>NUCLEOTIDE SEQUENCE [LARGE SCALE GENOMIC DNA]</scope>
    <source>
        <strain evidence="7 8">JCM 30743</strain>
    </source>
</reference>
<evidence type="ECO:0000256" key="2">
    <source>
        <dbReference type="ARBA" id="ARBA00022692"/>
    </source>
</evidence>
<evidence type="ECO:0000256" key="3">
    <source>
        <dbReference type="ARBA" id="ARBA00022989"/>
    </source>
</evidence>
<name>A0A417YW87_9BACI</name>
<accession>A0A417YW87</accession>
<gene>
    <name evidence="7" type="ORF">D1B31_08200</name>
</gene>